<reference evidence="2" key="1">
    <citation type="journal article" date="2019" name="Plant Biotechnol. J.">
        <title>Genome sequencing of the Australian wild diploid species Gossypium australe highlights disease resistance and delayed gland morphogenesis.</title>
        <authorList>
            <person name="Cai Y."/>
            <person name="Cai X."/>
            <person name="Wang Q."/>
            <person name="Wang P."/>
            <person name="Zhang Y."/>
            <person name="Cai C."/>
            <person name="Xu Y."/>
            <person name="Wang K."/>
            <person name="Zhou Z."/>
            <person name="Wang C."/>
            <person name="Geng S."/>
            <person name="Li B."/>
            <person name="Dong Q."/>
            <person name="Hou Y."/>
            <person name="Wang H."/>
            <person name="Ai P."/>
            <person name="Liu Z."/>
            <person name="Yi F."/>
            <person name="Sun M."/>
            <person name="An G."/>
            <person name="Cheng J."/>
            <person name="Zhang Y."/>
            <person name="Shi Q."/>
            <person name="Xie Y."/>
            <person name="Shi X."/>
            <person name="Chang Y."/>
            <person name="Huang F."/>
            <person name="Chen Y."/>
            <person name="Hong S."/>
            <person name="Mi L."/>
            <person name="Sun Q."/>
            <person name="Zhang L."/>
            <person name="Zhou B."/>
            <person name="Peng R."/>
            <person name="Zhang X."/>
            <person name="Liu F."/>
        </authorList>
    </citation>
    <scope>NUCLEOTIDE SEQUENCE [LARGE SCALE GENOMIC DNA]</scope>
    <source>
        <strain evidence="2">cv. PA1801</strain>
    </source>
</reference>
<dbReference type="PANTHER" id="PTHR15503">
    <property type="entry name" value="LDOC1 RELATED"/>
    <property type="match status" value="1"/>
</dbReference>
<dbReference type="Proteomes" id="UP000325315">
    <property type="component" value="Unassembled WGS sequence"/>
</dbReference>
<name>A0A5B6VBT0_9ROSI</name>
<dbReference type="SUPFAM" id="SSF56672">
    <property type="entry name" value="DNA/RNA polymerases"/>
    <property type="match status" value="1"/>
</dbReference>
<proteinExistence type="predicted"/>
<dbReference type="OrthoDB" id="1000793at2759"/>
<gene>
    <name evidence="1" type="ORF">EPI10_001593</name>
</gene>
<dbReference type="PANTHER" id="PTHR15503:SF45">
    <property type="entry name" value="RNA-DIRECTED DNA POLYMERASE HOMOLOG"/>
    <property type="match status" value="1"/>
</dbReference>
<organism evidence="1 2">
    <name type="scientific">Gossypium australe</name>
    <dbReference type="NCBI Taxonomy" id="47621"/>
    <lineage>
        <taxon>Eukaryota</taxon>
        <taxon>Viridiplantae</taxon>
        <taxon>Streptophyta</taxon>
        <taxon>Embryophyta</taxon>
        <taxon>Tracheophyta</taxon>
        <taxon>Spermatophyta</taxon>
        <taxon>Magnoliopsida</taxon>
        <taxon>eudicotyledons</taxon>
        <taxon>Gunneridae</taxon>
        <taxon>Pentapetalae</taxon>
        <taxon>rosids</taxon>
        <taxon>malvids</taxon>
        <taxon>Malvales</taxon>
        <taxon>Malvaceae</taxon>
        <taxon>Malvoideae</taxon>
        <taxon>Gossypium</taxon>
    </lineage>
</organism>
<evidence type="ECO:0000313" key="1">
    <source>
        <dbReference type="EMBL" id="KAA3466504.1"/>
    </source>
</evidence>
<evidence type="ECO:0000313" key="2">
    <source>
        <dbReference type="Proteomes" id="UP000325315"/>
    </source>
</evidence>
<dbReference type="InterPro" id="IPR043502">
    <property type="entry name" value="DNA/RNA_pol_sf"/>
</dbReference>
<sequence length="97" mass="11038">MAKASNRAYVVRTHKEGDSIDVVISKIRIVCEFPDVFPEELPGLSPDQEIEFTIEVFPDTALVSISPYCMELTELKELKVQLQYLLDHSFICPSILH</sequence>
<protein>
    <submittedName>
        <fullName evidence="1">Zf-CCHC domain-containing protein/RVP_2 domain-containing protein</fullName>
    </submittedName>
</protein>
<keyword evidence="2" id="KW-1185">Reference proteome</keyword>
<accession>A0A5B6VBT0</accession>
<dbReference type="EMBL" id="SMMG02000007">
    <property type="protein sequence ID" value="KAA3466504.1"/>
    <property type="molecule type" value="Genomic_DNA"/>
</dbReference>
<dbReference type="AlphaFoldDB" id="A0A5B6VBT0"/>
<comment type="caution">
    <text evidence="1">The sequence shown here is derived from an EMBL/GenBank/DDBJ whole genome shotgun (WGS) entry which is preliminary data.</text>
</comment>
<dbReference type="InterPro" id="IPR032567">
    <property type="entry name" value="RTL1-rel"/>
</dbReference>